<name>A0A956SFH6_UNCEI</name>
<dbReference type="AlphaFoldDB" id="A0A956SFH6"/>
<dbReference type="Proteomes" id="UP000739538">
    <property type="component" value="Unassembled WGS sequence"/>
</dbReference>
<reference evidence="1" key="2">
    <citation type="journal article" date="2021" name="Microbiome">
        <title>Successional dynamics and alternative stable states in a saline activated sludge microbial community over 9 years.</title>
        <authorList>
            <person name="Wang Y."/>
            <person name="Ye J."/>
            <person name="Ju F."/>
            <person name="Liu L."/>
            <person name="Boyd J.A."/>
            <person name="Deng Y."/>
            <person name="Parks D.H."/>
            <person name="Jiang X."/>
            <person name="Yin X."/>
            <person name="Woodcroft B.J."/>
            <person name="Tyson G.W."/>
            <person name="Hugenholtz P."/>
            <person name="Polz M.F."/>
            <person name="Zhang T."/>
        </authorList>
    </citation>
    <scope>NUCLEOTIDE SEQUENCE</scope>
    <source>
        <strain evidence="1">HKST-UBA02</strain>
    </source>
</reference>
<dbReference type="PROSITE" id="PS51257">
    <property type="entry name" value="PROKAR_LIPOPROTEIN"/>
    <property type="match status" value="1"/>
</dbReference>
<keyword evidence="1" id="KW-0645">Protease</keyword>
<protein>
    <submittedName>
        <fullName evidence="1">Carboxypeptidase regulatory-like domain-containing protein</fullName>
    </submittedName>
</protein>
<comment type="caution">
    <text evidence="1">The sequence shown here is derived from an EMBL/GenBank/DDBJ whole genome shotgun (WGS) entry which is preliminary data.</text>
</comment>
<dbReference type="EMBL" id="JAGQHS010000213">
    <property type="protein sequence ID" value="MCA9758797.1"/>
    <property type="molecule type" value="Genomic_DNA"/>
</dbReference>
<accession>A0A956SFH6</accession>
<sequence>MRPRVGRHTEPRSPIRRVPVPLVLLAVIALLVSSCGDEPTKSRSDQAWVHLLLTRADSTAFDTSIRVRPYVPTAPGFPVEATIEAGIADLYLAPGDYVFELPEVGYLSKQGDVLLDWESVIHLDPGEDRVIEGHCAGVELELRDSVTGELLDPDEIHGRFYLNAVSRSFRPRSIPIEHGVLLGELAVGTYDQLVFVPTEGSEYVRTWFPGSPTAEHAVPLSIPPTPVQRRQFSLIPAGHLEVTWSAPLPEGWTCSYTLSSGVSGDPLSSGTGDRVVLDGLTVGEPIDILADLTWTSPEQTASTQSRVRIPDFQTVPGDTVSVHLDFQYLEVRDSGCFRFCPRIVEASSSYQSAYETATWNGDAPHGARLLFRAASTARRVHLDTSVYASPSLKSYWPGVLIPWQREALELAPGEPMIVWLDAVAGGTLRGRVVGSDGETLPTLVSQGSSISVQVFHDVARWGPIEVEASSFDSDGGFSISGVPPGDCKIVIRVGFDGEYRDTWWPSAEYSEDAGALTVHEGDKIHDLEVRLQRR</sequence>
<organism evidence="1 2">
    <name type="scientific">Eiseniibacteriota bacterium</name>
    <dbReference type="NCBI Taxonomy" id="2212470"/>
    <lineage>
        <taxon>Bacteria</taxon>
        <taxon>Candidatus Eiseniibacteriota</taxon>
    </lineage>
</organism>
<dbReference type="GO" id="GO:0004180">
    <property type="term" value="F:carboxypeptidase activity"/>
    <property type="evidence" value="ECO:0007669"/>
    <property type="project" value="UniProtKB-KW"/>
</dbReference>
<evidence type="ECO:0000313" key="1">
    <source>
        <dbReference type="EMBL" id="MCA9758797.1"/>
    </source>
</evidence>
<keyword evidence="1" id="KW-0378">Hydrolase</keyword>
<evidence type="ECO:0000313" key="2">
    <source>
        <dbReference type="Proteomes" id="UP000739538"/>
    </source>
</evidence>
<gene>
    <name evidence="1" type="ORF">KDA27_23590</name>
</gene>
<proteinExistence type="predicted"/>
<keyword evidence="1" id="KW-0121">Carboxypeptidase</keyword>
<reference evidence="1" key="1">
    <citation type="submission" date="2020-04" db="EMBL/GenBank/DDBJ databases">
        <authorList>
            <person name="Zhang T."/>
        </authorList>
    </citation>
    <scope>NUCLEOTIDE SEQUENCE</scope>
    <source>
        <strain evidence="1">HKST-UBA02</strain>
    </source>
</reference>